<evidence type="ECO:0000313" key="2">
    <source>
        <dbReference type="EMBL" id="KAE8380924.1"/>
    </source>
</evidence>
<reference evidence="2 3" key="1">
    <citation type="submission" date="2019-04" db="EMBL/GenBank/DDBJ databases">
        <title>Friends and foes A comparative genomics studyof 23 Aspergillus species from section Flavi.</title>
        <authorList>
            <consortium name="DOE Joint Genome Institute"/>
            <person name="Kjaerbolling I."/>
            <person name="Vesth T."/>
            <person name="Frisvad J.C."/>
            <person name="Nybo J.L."/>
            <person name="Theobald S."/>
            <person name="Kildgaard S."/>
            <person name="Isbrandt T."/>
            <person name="Kuo A."/>
            <person name="Sato A."/>
            <person name="Lyhne E.K."/>
            <person name="Kogle M.E."/>
            <person name="Wiebenga A."/>
            <person name="Kun R.S."/>
            <person name="Lubbers R.J."/>
            <person name="Makela M.R."/>
            <person name="Barry K."/>
            <person name="Chovatia M."/>
            <person name="Clum A."/>
            <person name="Daum C."/>
            <person name="Haridas S."/>
            <person name="He G."/>
            <person name="LaButti K."/>
            <person name="Lipzen A."/>
            <person name="Mondo S."/>
            <person name="Riley R."/>
            <person name="Salamov A."/>
            <person name="Simmons B.A."/>
            <person name="Magnuson J.K."/>
            <person name="Henrissat B."/>
            <person name="Mortensen U.H."/>
            <person name="Larsen T.O."/>
            <person name="Devries R.P."/>
            <person name="Grigoriev I.V."/>
            <person name="Machida M."/>
            <person name="Baker S.E."/>
            <person name="Andersen M.R."/>
        </authorList>
    </citation>
    <scope>NUCLEOTIDE SEQUENCE [LARGE SCALE GENOMIC DNA]</scope>
    <source>
        <strain evidence="2 3">IBT 29228</strain>
    </source>
</reference>
<dbReference type="AlphaFoldDB" id="A0A5N7BGL9"/>
<name>A0A5N7BGL9_9EURO</name>
<keyword evidence="3" id="KW-1185">Reference proteome</keyword>
<proteinExistence type="predicted"/>
<evidence type="ECO:0000256" key="1">
    <source>
        <dbReference type="SAM" id="MobiDB-lite"/>
    </source>
</evidence>
<evidence type="ECO:0000313" key="3">
    <source>
        <dbReference type="Proteomes" id="UP000326198"/>
    </source>
</evidence>
<dbReference type="EMBL" id="ML736176">
    <property type="protein sequence ID" value="KAE8380924.1"/>
    <property type="molecule type" value="Genomic_DNA"/>
</dbReference>
<gene>
    <name evidence="2" type="ORF">BDV26DRAFT_290007</name>
</gene>
<feature type="region of interest" description="Disordered" evidence="1">
    <location>
        <begin position="38"/>
        <end position="68"/>
    </location>
</feature>
<sequence>MSDNIDPNARREVNNAIMEAGGENMALIVNTAISSVKKRRKLEAERQEREGAWKTEMEKKDAASNISK</sequence>
<dbReference type="Proteomes" id="UP000326198">
    <property type="component" value="Unassembled WGS sequence"/>
</dbReference>
<protein>
    <submittedName>
        <fullName evidence="2">Uncharacterized protein</fullName>
    </submittedName>
</protein>
<accession>A0A5N7BGL9</accession>
<dbReference type="OrthoDB" id="4188898at2759"/>
<feature type="compositionally biased region" description="Basic and acidic residues" evidence="1">
    <location>
        <begin position="42"/>
        <end position="62"/>
    </location>
</feature>
<organism evidence="2 3">
    <name type="scientific">Aspergillus bertholletiae</name>
    <dbReference type="NCBI Taxonomy" id="1226010"/>
    <lineage>
        <taxon>Eukaryota</taxon>
        <taxon>Fungi</taxon>
        <taxon>Dikarya</taxon>
        <taxon>Ascomycota</taxon>
        <taxon>Pezizomycotina</taxon>
        <taxon>Eurotiomycetes</taxon>
        <taxon>Eurotiomycetidae</taxon>
        <taxon>Eurotiales</taxon>
        <taxon>Aspergillaceae</taxon>
        <taxon>Aspergillus</taxon>
        <taxon>Aspergillus subgen. Circumdati</taxon>
    </lineage>
</organism>